<reference evidence="3" key="1">
    <citation type="journal article" date="2023" name="Science">
        <title>Genome structures resolve the early diversification of teleost fishes.</title>
        <authorList>
            <person name="Parey E."/>
            <person name="Louis A."/>
            <person name="Montfort J."/>
            <person name="Bouchez O."/>
            <person name="Roques C."/>
            <person name="Iampietro C."/>
            <person name="Lluch J."/>
            <person name="Castinel A."/>
            <person name="Donnadieu C."/>
            <person name="Desvignes T."/>
            <person name="Floi Bucao C."/>
            <person name="Jouanno E."/>
            <person name="Wen M."/>
            <person name="Mejri S."/>
            <person name="Dirks R."/>
            <person name="Jansen H."/>
            <person name="Henkel C."/>
            <person name="Chen W.J."/>
            <person name="Zahm M."/>
            <person name="Cabau C."/>
            <person name="Klopp C."/>
            <person name="Thompson A.W."/>
            <person name="Robinson-Rechavi M."/>
            <person name="Braasch I."/>
            <person name="Lecointre G."/>
            <person name="Bobe J."/>
            <person name="Postlethwait J.H."/>
            <person name="Berthelot C."/>
            <person name="Roest Crollius H."/>
            <person name="Guiguen Y."/>
        </authorList>
    </citation>
    <scope>NUCLEOTIDE SEQUENCE</scope>
    <source>
        <strain evidence="3">WJC10195</strain>
    </source>
</reference>
<comment type="caution">
    <text evidence="3">The sequence shown here is derived from an EMBL/GenBank/DDBJ whole genome shotgun (WGS) entry which is preliminary data.</text>
</comment>
<evidence type="ECO:0000259" key="2">
    <source>
        <dbReference type="PROSITE" id="PS50106"/>
    </source>
</evidence>
<dbReference type="CDD" id="cd06691">
    <property type="entry name" value="PDZ1_Par3-like"/>
    <property type="match status" value="1"/>
</dbReference>
<dbReference type="CDD" id="cd23058">
    <property type="entry name" value="PDZ2_Par3-like"/>
    <property type="match status" value="1"/>
</dbReference>
<feature type="compositionally biased region" description="Basic and acidic residues" evidence="1">
    <location>
        <begin position="653"/>
        <end position="662"/>
    </location>
</feature>
<dbReference type="GO" id="GO:0016324">
    <property type="term" value="C:apical plasma membrane"/>
    <property type="evidence" value="ECO:0007669"/>
    <property type="project" value="TreeGrafter"/>
</dbReference>
<dbReference type="GO" id="GO:0000226">
    <property type="term" value="P:microtubule cytoskeleton organization"/>
    <property type="evidence" value="ECO:0007669"/>
    <property type="project" value="TreeGrafter"/>
</dbReference>
<feature type="compositionally biased region" description="Basic and acidic residues" evidence="1">
    <location>
        <begin position="803"/>
        <end position="821"/>
    </location>
</feature>
<sequence length="940" mass="102544">MAVYEEQEAQQRVTVSPGNSSPEPYDSELSVFQPIRGGEIEVNSAALKSSAPLLVSSSSDSALSPPFEMDPPEPDHLNSRPSLTVSMKGGTPAVADKGGAQDGTGSDATPAKMSQTPLRLTQSVQISGECGPLGIRVIPYCSSLSGRSLGLHIRSVEENSRSKKEGLFHEDECIVKINDTELMDKSFVQSQEVFRQAMRSPTVRLEVVPVLNRDRYEKSLIGQLYSLERPEGEPLPLKAEPFSRPEETQSSLEAPCPTPLSVSDPCPAPLPAPLPAPCPVPLSLPPKGNSRSPLLKNSPAVPLPPVGGVASKKGDKKLKVELRKGPEGLGFTVVTRDASVHGPGPILVKNILPRGAAVKDGRLKSGDRILEVNDVDFSGRTQDQLVAMLRSTRQGETVSLLVARQEELFLPRELKGEQTGVLRVEERREQLKLEIPLNDSGSAGLGVSLKGNKSRETGADLGIFIKSIIHGGAAYKDGRLRVNDQLIAVNGESLLGKSNHVAMETLRRSMSMEGNLRGMIQLVLVRGPSRLTPLKQATDVPLAQLRLIDIPAGPAQTAMATFLCERSGVPFGTTNWHHGNVHEQDVYEEDLPPLPPRLSASDPLHPPLRQRVELDLGPHCGDPSPPSQPQHPHAQASRSMDLDEYSLGAVEEPVKDHGKEPDPVLEVQEPNSVDSWKTGVSEVRKRELLFLIPQARVTRGRGFNRSFRAAVDKSYDGPLERDEDDLSGESSGQDSPSSATSRQGFGDTDETGKEKKKSKGKEKDGRVESVEEKAQWTKKKGFGLLRFGKKKEERLKVSSLKKTLPEKRREDKHPELGDRVPRGCLLLPATEDDDLDPTYARVNNFPDPSPPSHTHYKPRLPPAPQSAPPLSMEETNGSLYAKVNKHRAPPLHLVNSCRAGLVHLDLREERTPAYKELEDGRQDEGLRPTAGGNKEAEEWQ</sequence>
<dbReference type="Gene3D" id="2.30.42.10">
    <property type="match status" value="3"/>
</dbReference>
<keyword evidence="4" id="KW-1185">Reference proteome</keyword>
<dbReference type="GO" id="GO:0045197">
    <property type="term" value="P:establishment or maintenance of epithelial cell apical/basal polarity"/>
    <property type="evidence" value="ECO:0007669"/>
    <property type="project" value="TreeGrafter"/>
</dbReference>
<gene>
    <name evidence="3" type="ORF">SKAU_G00254370</name>
</gene>
<dbReference type="Pfam" id="PF00595">
    <property type="entry name" value="PDZ"/>
    <property type="match status" value="2"/>
</dbReference>
<dbReference type="AlphaFoldDB" id="A0A9Q1F3G0"/>
<feature type="region of interest" description="Disordered" evidence="1">
    <location>
        <begin position="795"/>
        <end position="873"/>
    </location>
</feature>
<dbReference type="InterPro" id="IPR036034">
    <property type="entry name" value="PDZ_sf"/>
</dbReference>
<organism evidence="3 4">
    <name type="scientific">Synaphobranchus kaupii</name>
    <name type="common">Kaup's arrowtooth eel</name>
    <dbReference type="NCBI Taxonomy" id="118154"/>
    <lineage>
        <taxon>Eukaryota</taxon>
        <taxon>Metazoa</taxon>
        <taxon>Chordata</taxon>
        <taxon>Craniata</taxon>
        <taxon>Vertebrata</taxon>
        <taxon>Euteleostomi</taxon>
        <taxon>Actinopterygii</taxon>
        <taxon>Neopterygii</taxon>
        <taxon>Teleostei</taxon>
        <taxon>Anguilliformes</taxon>
        <taxon>Synaphobranchidae</taxon>
        <taxon>Synaphobranchus</taxon>
    </lineage>
</organism>
<dbReference type="GO" id="GO:0007155">
    <property type="term" value="P:cell adhesion"/>
    <property type="evidence" value="ECO:0007669"/>
    <property type="project" value="TreeGrafter"/>
</dbReference>
<dbReference type="GO" id="GO:0035091">
    <property type="term" value="F:phosphatidylinositol binding"/>
    <property type="evidence" value="ECO:0007669"/>
    <property type="project" value="TreeGrafter"/>
</dbReference>
<dbReference type="InterPro" id="IPR052213">
    <property type="entry name" value="PAR3"/>
</dbReference>
<dbReference type="GO" id="GO:0008104">
    <property type="term" value="P:intracellular protein localization"/>
    <property type="evidence" value="ECO:0007669"/>
    <property type="project" value="TreeGrafter"/>
</dbReference>
<evidence type="ECO:0000313" key="3">
    <source>
        <dbReference type="EMBL" id="KAJ8350307.1"/>
    </source>
</evidence>
<feature type="region of interest" description="Disordered" evidence="1">
    <location>
        <begin position="51"/>
        <end position="117"/>
    </location>
</feature>
<feature type="domain" description="PDZ" evidence="2">
    <location>
        <begin position="319"/>
        <end position="404"/>
    </location>
</feature>
<name>A0A9Q1F3G0_SYNKA</name>
<dbReference type="CDD" id="cd23059">
    <property type="entry name" value="PDZ3_Par3-like"/>
    <property type="match status" value="1"/>
</dbReference>
<feature type="region of interest" description="Disordered" evidence="1">
    <location>
        <begin position="653"/>
        <end position="675"/>
    </location>
</feature>
<feature type="region of interest" description="Disordered" evidence="1">
    <location>
        <begin position="232"/>
        <end position="260"/>
    </location>
</feature>
<dbReference type="OrthoDB" id="6264899at2759"/>
<dbReference type="GO" id="GO:0005912">
    <property type="term" value="C:adherens junction"/>
    <property type="evidence" value="ECO:0007669"/>
    <property type="project" value="TreeGrafter"/>
</dbReference>
<dbReference type="FunFam" id="2.30.42.10:FF:000078">
    <property type="entry name" value="Partitioning defective 3 homolog B"/>
    <property type="match status" value="1"/>
</dbReference>
<dbReference type="SUPFAM" id="SSF50156">
    <property type="entry name" value="PDZ domain-like"/>
    <property type="match status" value="3"/>
</dbReference>
<feature type="region of interest" description="Disordered" evidence="1">
    <location>
        <begin position="714"/>
        <end position="775"/>
    </location>
</feature>
<protein>
    <recommendedName>
        <fullName evidence="2">PDZ domain-containing protein</fullName>
    </recommendedName>
</protein>
<feature type="compositionally biased region" description="Basic and acidic residues" evidence="1">
    <location>
        <begin position="761"/>
        <end position="775"/>
    </location>
</feature>
<dbReference type="PANTHER" id="PTHR16484">
    <property type="entry name" value="PARTITIONING DEFECTIVE 3 RELATED"/>
    <property type="match status" value="1"/>
</dbReference>
<feature type="compositionally biased region" description="Polar residues" evidence="1">
    <location>
        <begin position="103"/>
        <end position="117"/>
    </location>
</feature>
<dbReference type="PROSITE" id="PS50106">
    <property type="entry name" value="PDZ"/>
    <property type="match status" value="2"/>
</dbReference>
<feature type="compositionally biased region" description="Polar residues" evidence="1">
    <location>
        <begin position="10"/>
        <end position="22"/>
    </location>
</feature>
<dbReference type="FunFam" id="2.30.42.10:FF:000011">
    <property type="entry name" value="partitioning defective 3 homolog isoform X1"/>
    <property type="match status" value="1"/>
</dbReference>
<dbReference type="InterPro" id="IPR001478">
    <property type="entry name" value="PDZ"/>
</dbReference>
<feature type="region of interest" description="Disordered" evidence="1">
    <location>
        <begin position="289"/>
        <end position="312"/>
    </location>
</feature>
<dbReference type="PANTHER" id="PTHR16484:SF4">
    <property type="entry name" value="PARTITIONING DEFECTIVE 3 HOMOLOG B"/>
    <property type="match status" value="1"/>
</dbReference>
<dbReference type="GO" id="GO:0030010">
    <property type="term" value="P:establishment of cell polarity"/>
    <property type="evidence" value="ECO:0007669"/>
    <property type="project" value="TreeGrafter"/>
</dbReference>
<dbReference type="GO" id="GO:0051660">
    <property type="term" value="P:establishment of centrosome localization"/>
    <property type="evidence" value="ECO:0007669"/>
    <property type="project" value="TreeGrafter"/>
</dbReference>
<dbReference type="Proteomes" id="UP001152622">
    <property type="component" value="Chromosome 9"/>
</dbReference>
<feature type="region of interest" description="Disordered" evidence="1">
    <location>
        <begin position="1"/>
        <end position="30"/>
    </location>
</feature>
<feature type="compositionally biased region" description="Basic and acidic residues" evidence="1">
    <location>
        <begin position="912"/>
        <end position="926"/>
    </location>
</feature>
<dbReference type="EMBL" id="JAINUF010000009">
    <property type="protein sequence ID" value="KAJ8350307.1"/>
    <property type="molecule type" value="Genomic_DNA"/>
</dbReference>
<feature type="compositionally biased region" description="Low complexity" evidence="1">
    <location>
        <begin position="728"/>
        <end position="738"/>
    </location>
</feature>
<proteinExistence type="predicted"/>
<evidence type="ECO:0000256" key="1">
    <source>
        <dbReference type="SAM" id="MobiDB-lite"/>
    </source>
</evidence>
<feature type="compositionally biased region" description="Low complexity" evidence="1">
    <location>
        <begin position="51"/>
        <end position="66"/>
    </location>
</feature>
<dbReference type="GO" id="GO:0005938">
    <property type="term" value="C:cell cortex"/>
    <property type="evidence" value="ECO:0007669"/>
    <property type="project" value="TreeGrafter"/>
</dbReference>
<accession>A0A9Q1F3G0</accession>
<evidence type="ECO:0000313" key="4">
    <source>
        <dbReference type="Proteomes" id="UP001152622"/>
    </source>
</evidence>
<feature type="region of interest" description="Disordered" evidence="1">
    <location>
        <begin position="586"/>
        <end position="605"/>
    </location>
</feature>
<feature type="domain" description="PDZ" evidence="2">
    <location>
        <begin position="432"/>
        <end position="509"/>
    </location>
</feature>
<dbReference type="GO" id="GO:0043296">
    <property type="term" value="C:apical junction complex"/>
    <property type="evidence" value="ECO:0007669"/>
    <property type="project" value="TreeGrafter"/>
</dbReference>
<feature type="region of interest" description="Disordered" evidence="1">
    <location>
        <begin position="912"/>
        <end position="940"/>
    </location>
</feature>
<dbReference type="SMART" id="SM00228">
    <property type="entry name" value="PDZ"/>
    <property type="match status" value="3"/>
</dbReference>
<feature type="region of interest" description="Disordered" evidence="1">
    <location>
        <begin position="613"/>
        <end position="641"/>
    </location>
</feature>